<evidence type="ECO:0000313" key="2">
    <source>
        <dbReference type="EMBL" id="ARF67708.1"/>
    </source>
</evidence>
<evidence type="ECO:0000256" key="1">
    <source>
        <dbReference type="SAM" id="SignalP"/>
    </source>
</evidence>
<keyword evidence="1" id="KW-0732">Signal</keyword>
<name>A0A1V0URW6_9BACL</name>
<dbReference type="Proteomes" id="UP000192727">
    <property type="component" value="Chromosome"/>
</dbReference>
<proteinExistence type="predicted"/>
<evidence type="ECO:0008006" key="4">
    <source>
        <dbReference type="Google" id="ProtNLM"/>
    </source>
</evidence>
<reference evidence="2 3" key="1">
    <citation type="submission" date="2017-03" db="EMBL/GenBank/DDBJ databases">
        <title>Paenibacillus larvae genome sequencing.</title>
        <authorList>
            <person name="Dingman D.W."/>
        </authorList>
    </citation>
    <scope>NUCLEOTIDE SEQUENCE [LARGE SCALE GENOMIC DNA]</scope>
    <source>
        <strain evidence="2 3">SAG 10367</strain>
    </source>
</reference>
<organism evidence="2 3">
    <name type="scientific">Paenibacillus larvae subsp. pulvifaciens</name>
    <dbReference type="NCBI Taxonomy" id="1477"/>
    <lineage>
        <taxon>Bacteria</taxon>
        <taxon>Bacillati</taxon>
        <taxon>Bacillota</taxon>
        <taxon>Bacilli</taxon>
        <taxon>Bacillales</taxon>
        <taxon>Paenibacillaceae</taxon>
        <taxon>Paenibacillus</taxon>
    </lineage>
</organism>
<protein>
    <recommendedName>
        <fullName evidence="4">Lipoprotein</fullName>
    </recommendedName>
</protein>
<dbReference type="EMBL" id="CP020557">
    <property type="protein sequence ID" value="ARF67708.1"/>
    <property type="molecule type" value="Genomic_DNA"/>
</dbReference>
<dbReference type="AlphaFoldDB" id="A0A1V0URW6"/>
<accession>A0A1V0URW6</accession>
<dbReference type="RefSeq" id="WP_083039442.1">
    <property type="nucleotide sequence ID" value="NZ_CP020557.1"/>
</dbReference>
<evidence type="ECO:0000313" key="3">
    <source>
        <dbReference type="Proteomes" id="UP000192727"/>
    </source>
</evidence>
<gene>
    <name evidence="2" type="ORF">B7C51_07515</name>
</gene>
<feature type="chain" id="PRO_5012030350" description="Lipoprotein" evidence="1">
    <location>
        <begin position="22"/>
        <end position="327"/>
    </location>
</feature>
<feature type="signal peptide" evidence="1">
    <location>
        <begin position="1"/>
        <end position="21"/>
    </location>
</feature>
<sequence>MKGWNKLFLSLVCGAWVLMLAACGGKEDPNDHLVKAFDQLKAVSSYESESTVKLKINAPDKAKEDPQTEAAVKALNDAKIQVASVVDNKKKQSESTISASIKVPPVSFDIKLPVLVDEQNEKVYVQTDNLYENFSMFLPPQIKGKLLEIDTKDSSSQNLKPEEVAKIQKAAQEELLKAVKDKKIKLTEQEVTKEDKDKNIKNKYKAEVDDAGLKELITNILTSTSKGLGQEASQKDLDELKKSMNEATFKNTSLVAGLDKDDNFVTMDLNVGIEAKADGETFGIELALNSAYSKMNQEVKITIDPSKADIIKSDELDKYFGSMKHGL</sequence>
<dbReference type="PROSITE" id="PS51257">
    <property type="entry name" value="PROKAR_LIPOPROTEIN"/>
    <property type="match status" value="1"/>
</dbReference>